<evidence type="ECO:0000256" key="2">
    <source>
        <dbReference type="ARBA" id="ARBA00023315"/>
    </source>
</evidence>
<dbReference type="Proteomes" id="UP000249723">
    <property type="component" value="Unassembled WGS sequence"/>
</dbReference>
<dbReference type="STRING" id="289078.A0A2X0KL07"/>
<dbReference type="PANTHER" id="PTHR31642:SF11">
    <property type="entry name" value="SHIKIMATE O-HYDROXYCINNAMOYLTRANSFERASE"/>
    <property type="match status" value="1"/>
</dbReference>
<dbReference type="AlphaFoldDB" id="A0A2X0KL07"/>
<accession>A0A2X0KL07</accession>
<evidence type="ECO:0000313" key="5">
    <source>
        <dbReference type="Proteomes" id="UP000249723"/>
    </source>
</evidence>
<dbReference type="Pfam" id="PF02458">
    <property type="entry name" value="Transferase"/>
    <property type="match status" value="1"/>
</dbReference>
<keyword evidence="2" id="KW-0012">Acyltransferase</keyword>
<evidence type="ECO:0000256" key="3">
    <source>
        <dbReference type="SAM" id="MobiDB-lite"/>
    </source>
</evidence>
<dbReference type="GO" id="GO:0016747">
    <property type="term" value="F:acyltransferase activity, transferring groups other than amino-acyl groups"/>
    <property type="evidence" value="ECO:0007669"/>
    <property type="project" value="TreeGrafter"/>
</dbReference>
<evidence type="ECO:0000313" key="4">
    <source>
        <dbReference type="EMBL" id="SCZ94392.1"/>
    </source>
</evidence>
<feature type="compositionally biased region" description="Polar residues" evidence="3">
    <location>
        <begin position="235"/>
        <end position="248"/>
    </location>
</feature>
<proteinExistence type="predicted"/>
<keyword evidence="5" id="KW-1185">Reference proteome</keyword>
<dbReference type="InterPro" id="IPR050317">
    <property type="entry name" value="Plant_Fungal_Acyltransferase"/>
</dbReference>
<gene>
    <name evidence="4" type="ORF">BZ3500_MVSOF-1268-A1-R1_CHR12-2G03868</name>
</gene>
<protein>
    <submittedName>
        <fullName evidence="4">BZ3500_MvSof-1268-A1-R1_Chr12-2g03868 protein</fullName>
    </submittedName>
</protein>
<feature type="compositionally biased region" description="Acidic residues" evidence="3">
    <location>
        <begin position="252"/>
        <end position="262"/>
    </location>
</feature>
<feature type="region of interest" description="Disordered" evidence="3">
    <location>
        <begin position="232"/>
        <end position="263"/>
    </location>
</feature>
<dbReference type="Gene3D" id="3.30.559.10">
    <property type="entry name" value="Chloramphenicol acetyltransferase-like domain"/>
    <property type="match status" value="2"/>
</dbReference>
<dbReference type="PANTHER" id="PTHR31642">
    <property type="entry name" value="TRICHOTHECENE 3-O-ACETYLTRANSFERASE"/>
    <property type="match status" value="1"/>
</dbReference>
<reference evidence="5" key="1">
    <citation type="submission" date="2016-10" db="EMBL/GenBank/DDBJ databases">
        <authorList>
            <person name="Jeantristanb JTB J.-T."/>
            <person name="Ricardo R."/>
        </authorList>
    </citation>
    <scope>NUCLEOTIDE SEQUENCE [LARGE SCALE GENOMIC DNA]</scope>
</reference>
<dbReference type="InterPro" id="IPR023213">
    <property type="entry name" value="CAT-like_dom_sf"/>
</dbReference>
<evidence type="ECO:0000256" key="1">
    <source>
        <dbReference type="ARBA" id="ARBA00022679"/>
    </source>
</evidence>
<organism evidence="4 5">
    <name type="scientific">Microbotryum saponariae</name>
    <dbReference type="NCBI Taxonomy" id="289078"/>
    <lineage>
        <taxon>Eukaryota</taxon>
        <taxon>Fungi</taxon>
        <taxon>Dikarya</taxon>
        <taxon>Basidiomycota</taxon>
        <taxon>Pucciniomycotina</taxon>
        <taxon>Microbotryomycetes</taxon>
        <taxon>Microbotryales</taxon>
        <taxon>Microbotryaceae</taxon>
        <taxon>Microbotryum</taxon>
    </lineage>
</organism>
<name>A0A2X0KL07_9BASI</name>
<sequence length="510" mass="56686">MSVQLLHSHNIRYADSAPSQPPRSSSFLLGPLDSLVTPTIPIAILFVYTKPAHHASSSFMPLQRITQALSIVLASYPHLTGRLELHPQTGVRSITDLNKGANLLEANCSELLDEWIVKHPPGTSPRDPSRTISKTLFAPFQPTLGYVCNHAVLTIQHTTFACGGVSLGFRWLHTLCDAQGSIQFVQDFARVYRERGEEFERGPCIESFMSSLGSFEKDERKMLLDFKPEKYHIDQPTSAETEPTSPKNDNSDNSDEAPDETSDPVVGRFIHFTATSLLKIKATATDPTSKSWISTFDALSAHLLQRVYLSRTSASQRRAEDNPSTAPLPNFLTPLNLRSRLGEALLPPRYFGNALQSVYTDLDPLLLATPNSLSELARQIHSLTDTTLNTSFIRSTLRTLSWIALQPNKLLIRDEFEYRPGGTLMLSHWGKFDVYNPHEFGFERGGVGPSRVMTPFTETSLVDGLGYLLHVSPGIEGRGLELALALQKSTWDVLDLDPVWGKFVANQFVQ</sequence>
<dbReference type="EMBL" id="FMWP01000052">
    <property type="protein sequence ID" value="SCZ94392.1"/>
    <property type="molecule type" value="Genomic_DNA"/>
</dbReference>
<keyword evidence="1" id="KW-0808">Transferase</keyword>